<reference evidence="3" key="1">
    <citation type="submission" date="2023-08" db="EMBL/GenBank/DDBJ databases">
        <title>Isolation and Characterization of Rhodococcus erythropolis MGMM8.</title>
        <authorList>
            <person name="Diabankana R.G.C."/>
            <person name="Afordoanyi D.M."/>
            <person name="Validov S.Z."/>
        </authorList>
    </citation>
    <scope>NUCLEOTIDE SEQUENCE</scope>
    <source>
        <strain evidence="3">MGMM8</strain>
        <plasmid evidence="3">pMGMM8_1</plasmid>
    </source>
</reference>
<dbReference type="RefSeq" id="WP_308371459.1">
    <property type="nucleotide sequence ID" value="NZ_CP124545.1"/>
</dbReference>
<proteinExistence type="predicted"/>
<dbReference type="EMBL" id="CP124545">
    <property type="protein sequence ID" value="WMN01889.1"/>
    <property type="molecule type" value="Genomic_DNA"/>
</dbReference>
<feature type="compositionally biased region" description="Low complexity" evidence="1">
    <location>
        <begin position="10"/>
        <end position="20"/>
    </location>
</feature>
<organism evidence="3 4">
    <name type="scientific">Rhodococcus erythropolis</name>
    <name type="common">Arthrobacter picolinophilus</name>
    <dbReference type="NCBI Taxonomy" id="1833"/>
    <lineage>
        <taxon>Bacteria</taxon>
        <taxon>Bacillati</taxon>
        <taxon>Actinomycetota</taxon>
        <taxon>Actinomycetes</taxon>
        <taxon>Mycobacteriales</taxon>
        <taxon>Nocardiaceae</taxon>
        <taxon>Rhodococcus</taxon>
        <taxon>Rhodococcus erythropolis group</taxon>
    </lineage>
</organism>
<accession>A0AAX4A021</accession>
<dbReference type="AlphaFoldDB" id="A0AAX4A021"/>
<dbReference type="Proteomes" id="UP001230933">
    <property type="component" value="Plasmid pMGMM8_1"/>
</dbReference>
<name>A0AAX4A021_RHOER</name>
<dbReference type="EMBL" id="CP133191">
    <property type="protein sequence ID" value="WMN03175.1"/>
    <property type="molecule type" value="Genomic_DNA"/>
</dbReference>
<gene>
    <name evidence="2" type="ORF">QIE55_31815</name>
    <name evidence="3" type="ORF">QIE55_32760</name>
</gene>
<feature type="compositionally biased region" description="Low complexity" evidence="1">
    <location>
        <begin position="28"/>
        <end position="74"/>
    </location>
</feature>
<sequence>MTIASAQPETTTATTTATTTKPVIEAGTTTSTTTSAEIQLPATTDAATSTIATSSPETPATSTPTSVPTSTETSGDTGEVAFVKEAINIRQAVGVTTTADRQVGALDQSAISDKQGRDTARLKEFLSGSAYDQAKLGLDSGIEAEKAGDTRITDGGSRVLSVDSVVPEGSESVVTGVSEEWLTTDMLLPDGWKSFPAYSQSNFTAKISKNTDGKWTMSSFVSTRTEKYPH</sequence>
<feature type="region of interest" description="Disordered" evidence="1">
    <location>
        <begin position="1"/>
        <end position="75"/>
    </location>
</feature>
<evidence type="ECO:0000313" key="4">
    <source>
        <dbReference type="Proteomes" id="UP001230933"/>
    </source>
</evidence>
<evidence type="ECO:0000256" key="1">
    <source>
        <dbReference type="SAM" id="MobiDB-lite"/>
    </source>
</evidence>
<evidence type="ECO:0000313" key="3">
    <source>
        <dbReference type="EMBL" id="WMN03175.1"/>
    </source>
</evidence>
<evidence type="ECO:0000313" key="2">
    <source>
        <dbReference type="EMBL" id="WMN01889.1"/>
    </source>
</evidence>
<dbReference type="Proteomes" id="UP001230933">
    <property type="component" value="Chromosome"/>
</dbReference>
<geneLocation type="plasmid" evidence="3 4">
    <name>pMGMM8_1</name>
</geneLocation>
<protein>
    <submittedName>
        <fullName evidence="3">Uncharacterized protein</fullName>
    </submittedName>
</protein>
<keyword evidence="3" id="KW-0614">Plasmid</keyword>